<comment type="caution">
    <text evidence="1">The sequence shown here is derived from an EMBL/GenBank/DDBJ whole genome shotgun (WGS) entry which is preliminary data.</text>
</comment>
<evidence type="ECO:0000313" key="2">
    <source>
        <dbReference type="Proteomes" id="UP000553059"/>
    </source>
</evidence>
<protein>
    <submittedName>
        <fullName evidence="1">HK97 gp10 family phage protein</fullName>
    </submittedName>
</protein>
<dbReference type="Proteomes" id="UP000553059">
    <property type="component" value="Unassembled WGS sequence"/>
</dbReference>
<organism evidence="1 2">
    <name type="scientific">Desulfitobacterium dehalogenans</name>
    <dbReference type="NCBI Taxonomy" id="36854"/>
    <lineage>
        <taxon>Bacteria</taxon>
        <taxon>Bacillati</taxon>
        <taxon>Bacillota</taxon>
        <taxon>Clostridia</taxon>
        <taxon>Eubacteriales</taxon>
        <taxon>Desulfitobacteriaceae</taxon>
        <taxon>Desulfitobacterium</taxon>
    </lineage>
</organism>
<dbReference type="Pfam" id="PF04883">
    <property type="entry name" value="HK97-gp10_like"/>
    <property type="match status" value="1"/>
</dbReference>
<dbReference type="InterPro" id="IPR010064">
    <property type="entry name" value="HK97-gp10_tail"/>
</dbReference>
<gene>
    <name evidence="1" type="ORF">GX523_17260</name>
</gene>
<reference evidence="1 2" key="1">
    <citation type="journal article" date="2020" name="Biotechnol. Biofuels">
        <title>New insights from the biogas microbiome by comprehensive genome-resolved metagenomics of nearly 1600 species originating from multiple anaerobic digesters.</title>
        <authorList>
            <person name="Campanaro S."/>
            <person name="Treu L."/>
            <person name="Rodriguez-R L.M."/>
            <person name="Kovalovszki A."/>
            <person name="Ziels R.M."/>
            <person name="Maus I."/>
            <person name="Zhu X."/>
            <person name="Kougias P.G."/>
            <person name="Basile A."/>
            <person name="Luo G."/>
            <person name="Schluter A."/>
            <person name="Konstantinidis K.T."/>
            <person name="Angelidaki I."/>
        </authorList>
    </citation>
    <scope>NUCLEOTIDE SEQUENCE [LARGE SCALE GENOMIC DNA]</scope>
    <source>
        <strain evidence="1">AS05jafATM_4</strain>
    </source>
</reference>
<sequence>MARVKIKIEGMDKLQKSLKKLGNVPQKHVTASAKKGMNIVLKQAKADAPKDTGSLKRGMKLSGERSKFKGKKVYRIVFDSAMNSTFQKENKNGEITGYYPASMEYGFFDRKGKHHEKSKNTGWIVGFVHSGLTDNVRKVEKTIVDTMKQKIDAEIAKGGLKK</sequence>
<dbReference type="AlphaFoldDB" id="A0A7C7D7V0"/>
<evidence type="ECO:0000313" key="1">
    <source>
        <dbReference type="EMBL" id="HHY28452.1"/>
    </source>
</evidence>
<accession>A0A7C7D7V0</accession>
<dbReference type="EMBL" id="DUTF01000365">
    <property type="protein sequence ID" value="HHY28452.1"/>
    <property type="molecule type" value="Genomic_DNA"/>
</dbReference>
<name>A0A7C7D7V0_9FIRM</name>
<proteinExistence type="predicted"/>